<gene>
    <name evidence="1" type="ORF">Gaeavirus24_3</name>
</gene>
<reference evidence="1" key="1">
    <citation type="submission" date="2018-10" db="EMBL/GenBank/DDBJ databases">
        <title>Hidden diversity of soil giant viruses.</title>
        <authorList>
            <person name="Schulz F."/>
            <person name="Alteio L."/>
            <person name="Goudeau D."/>
            <person name="Ryan E.M."/>
            <person name="Malmstrom R.R."/>
            <person name="Blanchard J."/>
            <person name="Woyke T."/>
        </authorList>
    </citation>
    <scope>NUCLEOTIDE SEQUENCE</scope>
    <source>
        <strain evidence="1">GAV1</strain>
    </source>
</reference>
<dbReference type="EMBL" id="MK072222">
    <property type="protein sequence ID" value="AYV80275.1"/>
    <property type="molecule type" value="Genomic_DNA"/>
</dbReference>
<accession>A0A3G4ZZC1</accession>
<protein>
    <submittedName>
        <fullName evidence="1">Uncharacterized protein</fullName>
    </submittedName>
</protein>
<name>A0A3G4ZZC1_9VIRU</name>
<sequence length="43" mass="4911">MPKQSCALQPFPIKPTYSVQILPYNPLPRPAVYKLIKPNKVCK</sequence>
<proteinExistence type="predicted"/>
<organism evidence="1">
    <name type="scientific">Gaeavirus sp</name>
    <dbReference type="NCBI Taxonomy" id="2487767"/>
    <lineage>
        <taxon>Viruses</taxon>
        <taxon>Varidnaviria</taxon>
        <taxon>Bamfordvirae</taxon>
        <taxon>Nucleocytoviricota</taxon>
        <taxon>Megaviricetes</taxon>
        <taxon>Imitervirales</taxon>
        <taxon>Mimiviridae</taxon>
        <taxon>Klosneuvirinae</taxon>
    </lineage>
</organism>
<evidence type="ECO:0000313" key="1">
    <source>
        <dbReference type="EMBL" id="AYV80275.1"/>
    </source>
</evidence>